<dbReference type="SUPFAM" id="SSF48576">
    <property type="entry name" value="Terpenoid synthases"/>
    <property type="match status" value="1"/>
</dbReference>
<accession>A0A420WIT7</accession>
<dbReference type="GO" id="GO:0046872">
    <property type="term" value="F:metal ion binding"/>
    <property type="evidence" value="ECO:0007669"/>
    <property type="project" value="UniProtKB-KW"/>
</dbReference>
<dbReference type="OrthoDB" id="9805316at2"/>
<dbReference type="PANTHER" id="PTHR43281">
    <property type="entry name" value="FARNESYL DIPHOSPHATE SYNTHASE"/>
    <property type="match status" value="1"/>
</dbReference>
<gene>
    <name evidence="8" type="ORF">DES40_0151</name>
</gene>
<dbReference type="InterPro" id="IPR033749">
    <property type="entry name" value="Polyprenyl_synt_CS"/>
</dbReference>
<dbReference type="GO" id="GO:0005737">
    <property type="term" value="C:cytoplasm"/>
    <property type="evidence" value="ECO:0007669"/>
    <property type="project" value="UniProtKB-ARBA"/>
</dbReference>
<evidence type="ECO:0000313" key="9">
    <source>
        <dbReference type="Proteomes" id="UP000282211"/>
    </source>
</evidence>
<comment type="cofactor">
    <cofactor evidence="1">
        <name>Mg(2+)</name>
        <dbReference type="ChEBI" id="CHEBI:18420"/>
    </cofactor>
</comment>
<dbReference type="SFLD" id="SFLDS00005">
    <property type="entry name" value="Isoprenoid_Synthase_Type_I"/>
    <property type="match status" value="1"/>
</dbReference>
<dbReference type="FunCoup" id="A0A420WIT7">
    <property type="interactions" value="345"/>
</dbReference>
<evidence type="ECO:0000256" key="3">
    <source>
        <dbReference type="ARBA" id="ARBA00022679"/>
    </source>
</evidence>
<evidence type="ECO:0000256" key="2">
    <source>
        <dbReference type="ARBA" id="ARBA00006706"/>
    </source>
</evidence>
<dbReference type="Proteomes" id="UP000282211">
    <property type="component" value="Unassembled WGS sequence"/>
</dbReference>
<dbReference type="Pfam" id="PF00348">
    <property type="entry name" value="polyprenyl_synt"/>
    <property type="match status" value="1"/>
</dbReference>
<name>A0A420WIT7_9PROT</name>
<dbReference type="PANTHER" id="PTHR43281:SF1">
    <property type="entry name" value="FARNESYL DIPHOSPHATE SYNTHASE"/>
    <property type="match status" value="1"/>
</dbReference>
<evidence type="ECO:0000256" key="7">
    <source>
        <dbReference type="RuleBase" id="RU004466"/>
    </source>
</evidence>
<dbReference type="AlphaFoldDB" id="A0A420WIT7"/>
<dbReference type="PROSITE" id="PS00723">
    <property type="entry name" value="POLYPRENYL_SYNTHASE_1"/>
    <property type="match status" value="1"/>
</dbReference>
<keyword evidence="9" id="KW-1185">Reference proteome</keyword>
<evidence type="ECO:0000256" key="5">
    <source>
        <dbReference type="ARBA" id="ARBA00022842"/>
    </source>
</evidence>
<dbReference type="CDD" id="cd00685">
    <property type="entry name" value="Trans_IPPS_HT"/>
    <property type="match status" value="1"/>
</dbReference>
<proteinExistence type="inferred from homology"/>
<organism evidence="8 9">
    <name type="scientific">Litorimonas taeanensis</name>
    <dbReference type="NCBI Taxonomy" id="568099"/>
    <lineage>
        <taxon>Bacteria</taxon>
        <taxon>Pseudomonadati</taxon>
        <taxon>Pseudomonadota</taxon>
        <taxon>Alphaproteobacteria</taxon>
        <taxon>Maricaulales</taxon>
        <taxon>Robiginitomaculaceae</taxon>
    </lineage>
</organism>
<evidence type="ECO:0000256" key="4">
    <source>
        <dbReference type="ARBA" id="ARBA00022723"/>
    </source>
</evidence>
<dbReference type="GO" id="GO:0004659">
    <property type="term" value="F:prenyltransferase activity"/>
    <property type="evidence" value="ECO:0007669"/>
    <property type="project" value="InterPro"/>
</dbReference>
<keyword evidence="3 7" id="KW-0808">Transferase</keyword>
<dbReference type="InParanoid" id="A0A420WIT7"/>
<dbReference type="NCBIfam" id="NF045485">
    <property type="entry name" value="FPPsyn"/>
    <property type="match status" value="1"/>
</dbReference>
<keyword evidence="6" id="KW-0414">Isoprene biosynthesis</keyword>
<reference evidence="8 9" key="1">
    <citation type="submission" date="2018-10" db="EMBL/GenBank/DDBJ databases">
        <title>Genomic Encyclopedia of Type Strains, Phase IV (KMG-IV): sequencing the most valuable type-strain genomes for metagenomic binning, comparative biology and taxonomic classification.</title>
        <authorList>
            <person name="Goeker M."/>
        </authorList>
    </citation>
    <scope>NUCLEOTIDE SEQUENCE [LARGE SCALE GENOMIC DNA]</scope>
    <source>
        <strain evidence="8 9">DSM 22008</strain>
    </source>
</reference>
<comment type="caution">
    <text evidence="8">The sequence shown here is derived from an EMBL/GenBank/DDBJ whole genome shotgun (WGS) entry which is preliminary data.</text>
</comment>
<dbReference type="Gene3D" id="1.10.600.10">
    <property type="entry name" value="Farnesyl Diphosphate Synthase"/>
    <property type="match status" value="1"/>
</dbReference>
<dbReference type="SFLD" id="SFLDG01017">
    <property type="entry name" value="Polyprenyl_Transferase_Like"/>
    <property type="match status" value="1"/>
</dbReference>
<dbReference type="PROSITE" id="PS00444">
    <property type="entry name" value="POLYPRENYL_SYNTHASE_2"/>
    <property type="match status" value="1"/>
</dbReference>
<keyword evidence="5" id="KW-0460">Magnesium</keyword>
<comment type="similarity">
    <text evidence="2 7">Belongs to the FPP/GGPP synthase family.</text>
</comment>
<dbReference type="GO" id="GO:0016114">
    <property type="term" value="P:terpenoid biosynthetic process"/>
    <property type="evidence" value="ECO:0007669"/>
    <property type="project" value="UniProtKB-ARBA"/>
</dbReference>
<dbReference type="InterPro" id="IPR008949">
    <property type="entry name" value="Isoprenoid_synthase_dom_sf"/>
</dbReference>
<dbReference type="InterPro" id="IPR053378">
    <property type="entry name" value="Prenyl_diphosphate_synthase"/>
</dbReference>
<evidence type="ECO:0000256" key="1">
    <source>
        <dbReference type="ARBA" id="ARBA00001946"/>
    </source>
</evidence>
<evidence type="ECO:0000256" key="6">
    <source>
        <dbReference type="ARBA" id="ARBA00023229"/>
    </source>
</evidence>
<evidence type="ECO:0000313" key="8">
    <source>
        <dbReference type="EMBL" id="RKQ70849.1"/>
    </source>
</evidence>
<dbReference type="EMBL" id="RBII01000001">
    <property type="protein sequence ID" value="RKQ70849.1"/>
    <property type="molecule type" value="Genomic_DNA"/>
</dbReference>
<keyword evidence="4" id="KW-0479">Metal-binding</keyword>
<protein>
    <submittedName>
        <fullName evidence="8">Farnesyl-diphosphate synthase</fullName>
    </submittedName>
</protein>
<dbReference type="InterPro" id="IPR000092">
    <property type="entry name" value="Polyprenyl_synt"/>
</dbReference>
<sequence length="295" mass="31426">MSGFKSQLASVAADVEQGLDKLLPVPQGQHGIVAEAMRYACLGGGKRLRPFLVIETARLFGGDLENALTVGCALECLHVYSLVHDDLPCMDDDDLRRGRPTVHKAYDEAIAVLAGDGLLTHAFALLGSAAAHENPSIRAKLVCELAEKGGVAGMIGGQVIDMTVAETDRDETLITRLQAMKTGALIKFAVRAGAIISGANDSEIMSVSRYARDVGLAFQIQDDILDVEGDAELMGKAVQKDENLGKATFVSLLGLEAARDKAKSLGDCAKDHLAPFGTRAQTLKDTVDFVLQRQH</sequence>
<dbReference type="RefSeq" id="WP_121098671.1">
    <property type="nucleotide sequence ID" value="NZ_RBII01000001.1"/>
</dbReference>
<dbReference type="FunFam" id="1.10.600.10:FF:000001">
    <property type="entry name" value="Geranylgeranyl diphosphate synthase"/>
    <property type="match status" value="1"/>
</dbReference>